<dbReference type="InterPro" id="IPR052160">
    <property type="entry name" value="Gypsy_RT_Integrase-like"/>
</dbReference>
<dbReference type="InterPro" id="IPR036397">
    <property type="entry name" value="RNaseH_sf"/>
</dbReference>
<dbReference type="Gene3D" id="3.30.420.10">
    <property type="entry name" value="Ribonuclease H-like superfamily/Ribonuclease H"/>
    <property type="match status" value="1"/>
</dbReference>
<evidence type="ECO:0000313" key="2">
    <source>
        <dbReference type="EMBL" id="ETK84078.1"/>
    </source>
</evidence>
<dbReference type="SUPFAM" id="SSF53098">
    <property type="entry name" value="Ribonuclease H-like"/>
    <property type="match status" value="1"/>
</dbReference>
<dbReference type="Gene3D" id="1.10.340.70">
    <property type="match status" value="1"/>
</dbReference>
<dbReference type="InterPro" id="IPR012337">
    <property type="entry name" value="RNaseH-like_sf"/>
</dbReference>
<sequence length="470" mass="52796">MASATPPPLCPLDQGGFVWPTIEEIGSVQALYDAPKGATLSDDELRLVNDVMWIPSGAHDLTRRLLIVAHYGRNGHCGMHVMENHIRRLFYIGGLTRIVRDFCSKCLLCLHTLHWDFLTLGDSFGTSRYTFVLKDKATHFTELVACDSPTSEVAAKQGGGRSRPKTGKSSRVRASILTLENGSVERVNRDILQVLTALALEYKVSFHDWPYLLPLVQSSINHSPVPSLANRAPVELFTGLPCPSALDTVFFPGGKGRVATLNQPKPSTVERLTKLRENIRNMHKSAKGERQRQAKRYRLRPHYEQPVNFSVGDYVLRSRVDEKLHANKLRVMWIGPYRVVGSIDYYFTVEHLVSGKTMDVHPSRLNLYADDSLNVNEDLINHIASQGTLLAVEAIMGHRLNADMQAYEVKVKWLDFETIENSWEPLKTMSEDVPQLLLQYANEAGDDTFLRAPTTAIDRKSRQSPTLPKG</sequence>
<organism evidence="2">
    <name type="scientific">Phytophthora nicotianae</name>
    <name type="common">Potato buckeye rot agent</name>
    <name type="synonym">Phytophthora parasitica</name>
    <dbReference type="NCBI Taxonomy" id="4792"/>
    <lineage>
        <taxon>Eukaryota</taxon>
        <taxon>Sar</taxon>
        <taxon>Stramenopiles</taxon>
        <taxon>Oomycota</taxon>
        <taxon>Peronosporomycetes</taxon>
        <taxon>Peronosporales</taxon>
        <taxon>Peronosporaceae</taxon>
        <taxon>Phytophthora</taxon>
    </lineage>
</organism>
<dbReference type="Proteomes" id="UP000053236">
    <property type="component" value="Unassembled WGS sequence"/>
</dbReference>
<dbReference type="SUPFAM" id="SSF54160">
    <property type="entry name" value="Chromo domain-like"/>
    <property type="match status" value="1"/>
</dbReference>
<evidence type="ECO:0000259" key="1">
    <source>
        <dbReference type="PROSITE" id="PS50013"/>
    </source>
</evidence>
<proteinExistence type="predicted"/>
<dbReference type="VEuPathDB" id="FungiDB:PPTG_16139"/>
<accession>W2GM33</accession>
<dbReference type="Pfam" id="PF17921">
    <property type="entry name" value="Integrase_H2C2"/>
    <property type="match status" value="1"/>
</dbReference>
<dbReference type="AlphaFoldDB" id="W2GM33"/>
<dbReference type="InterPro" id="IPR041588">
    <property type="entry name" value="Integrase_H2C2"/>
</dbReference>
<dbReference type="InterPro" id="IPR000953">
    <property type="entry name" value="Chromo/chromo_shadow_dom"/>
</dbReference>
<reference evidence="2" key="1">
    <citation type="submission" date="2013-11" db="EMBL/GenBank/DDBJ databases">
        <title>The Genome Sequence of Phytophthora parasitica CJ02B3.</title>
        <authorList>
            <consortium name="The Broad Institute Genomics Platform"/>
            <person name="Russ C."/>
            <person name="Tyler B."/>
            <person name="Panabieres F."/>
            <person name="Shan W."/>
            <person name="Tripathy S."/>
            <person name="Grunwald N."/>
            <person name="Machado M."/>
            <person name="Johnson C.S."/>
            <person name="Arredondo F."/>
            <person name="Hong C."/>
            <person name="Coffey M."/>
            <person name="Young S.K."/>
            <person name="Zeng Q."/>
            <person name="Gargeya S."/>
            <person name="Fitzgerald M."/>
            <person name="Abouelleil A."/>
            <person name="Alvarado L."/>
            <person name="Chapman S.B."/>
            <person name="Gainer-Dewar J."/>
            <person name="Goldberg J."/>
            <person name="Griggs A."/>
            <person name="Gujja S."/>
            <person name="Hansen M."/>
            <person name="Howarth C."/>
            <person name="Imamovic A."/>
            <person name="Ireland A."/>
            <person name="Larimer J."/>
            <person name="McCowan C."/>
            <person name="Murphy C."/>
            <person name="Pearson M."/>
            <person name="Poon T.W."/>
            <person name="Priest M."/>
            <person name="Roberts A."/>
            <person name="Saif S."/>
            <person name="Shea T."/>
            <person name="Sykes S."/>
            <person name="Wortman J."/>
            <person name="Nusbaum C."/>
            <person name="Birren B."/>
        </authorList>
    </citation>
    <scope>NUCLEOTIDE SEQUENCE [LARGE SCALE GENOMIC DNA]</scope>
    <source>
        <strain evidence="2">CJ02B3</strain>
    </source>
</reference>
<dbReference type="InterPro" id="IPR023780">
    <property type="entry name" value="Chromo_domain"/>
</dbReference>
<dbReference type="GO" id="GO:0003676">
    <property type="term" value="F:nucleic acid binding"/>
    <property type="evidence" value="ECO:0007669"/>
    <property type="project" value="InterPro"/>
</dbReference>
<dbReference type="InterPro" id="IPR016197">
    <property type="entry name" value="Chromo-like_dom_sf"/>
</dbReference>
<name>W2GM33_PHYNI</name>
<feature type="domain" description="Chromo" evidence="1">
    <location>
        <begin position="390"/>
        <end position="443"/>
    </location>
</feature>
<protein>
    <recommendedName>
        <fullName evidence="1">Chromo domain-containing protein</fullName>
    </recommendedName>
</protein>
<dbReference type="PANTHER" id="PTHR47266">
    <property type="entry name" value="ENDONUCLEASE-RELATED"/>
    <property type="match status" value="1"/>
</dbReference>
<dbReference type="Gene3D" id="2.40.50.40">
    <property type="match status" value="1"/>
</dbReference>
<dbReference type="Pfam" id="PF00385">
    <property type="entry name" value="Chromo"/>
    <property type="match status" value="1"/>
</dbReference>
<gene>
    <name evidence="2" type="ORF">L915_10909</name>
</gene>
<dbReference type="EMBL" id="KI686890">
    <property type="protein sequence ID" value="ETK84078.1"/>
    <property type="molecule type" value="Genomic_DNA"/>
</dbReference>
<dbReference type="PROSITE" id="PS50013">
    <property type="entry name" value="CHROMO_2"/>
    <property type="match status" value="1"/>
</dbReference>